<dbReference type="RefSeq" id="WP_184962342.1">
    <property type="nucleotide sequence ID" value="NZ_BAAAWF010000103.1"/>
</dbReference>
<dbReference type="AlphaFoldDB" id="A0A7W9PQL6"/>
<dbReference type="Proteomes" id="UP000585836">
    <property type="component" value="Unassembled WGS sequence"/>
</dbReference>
<evidence type="ECO:0000313" key="2">
    <source>
        <dbReference type="Proteomes" id="UP000585836"/>
    </source>
</evidence>
<accession>A0A7W9PQL6</accession>
<name>A0A7W9PQL6_9ACTN</name>
<reference evidence="1 2" key="1">
    <citation type="submission" date="2020-08" db="EMBL/GenBank/DDBJ databases">
        <title>Genomic Encyclopedia of Type Strains, Phase III (KMG-III): the genomes of soil and plant-associated and newly described type strains.</title>
        <authorList>
            <person name="Whitman W."/>
        </authorList>
    </citation>
    <scope>NUCLEOTIDE SEQUENCE [LARGE SCALE GENOMIC DNA]</scope>
    <source>
        <strain evidence="1 2">CECT 3313</strain>
    </source>
</reference>
<gene>
    <name evidence="1" type="ORF">FHS34_001484</name>
</gene>
<organism evidence="1 2">
    <name type="scientific">Streptomyces echinatus</name>
    <dbReference type="NCBI Taxonomy" id="67293"/>
    <lineage>
        <taxon>Bacteria</taxon>
        <taxon>Bacillati</taxon>
        <taxon>Actinomycetota</taxon>
        <taxon>Actinomycetes</taxon>
        <taxon>Kitasatosporales</taxon>
        <taxon>Streptomycetaceae</taxon>
        <taxon>Streptomyces</taxon>
    </lineage>
</organism>
<evidence type="ECO:0000313" key="1">
    <source>
        <dbReference type="EMBL" id="MBB5926030.1"/>
    </source>
</evidence>
<proteinExistence type="predicted"/>
<dbReference type="EMBL" id="JACHJK010000002">
    <property type="protein sequence ID" value="MBB5926030.1"/>
    <property type="molecule type" value="Genomic_DNA"/>
</dbReference>
<sequence length="65" mass="7099">MNPDVTKFAAGLAEGHHRGTVRQICDHLRTMCAAETDEVLVDLQLTTDSPGRFLELAAEFMAEPA</sequence>
<protein>
    <submittedName>
        <fullName evidence="1">Uncharacterized protein</fullName>
    </submittedName>
</protein>
<comment type="caution">
    <text evidence="1">The sequence shown here is derived from an EMBL/GenBank/DDBJ whole genome shotgun (WGS) entry which is preliminary data.</text>
</comment>
<keyword evidence="2" id="KW-1185">Reference proteome</keyword>